<dbReference type="InterPro" id="IPR036439">
    <property type="entry name" value="Dockerin_dom_sf"/>
</dbReference>
<dbReference type="InterPro" id="IPR022398">
    <property type="entry name" value="Peptidase_S8_His-AS"/>
</dbReference>
<evidence type="ECO:0000256" key="5">
    <source>
        <dbReference type="PIRSR" id="PIRSR615500-1"/>
    </source>
</evidence>
<evidence type="ECO:0000313" key="10">
    <source>
        <dbReference type="EMBL" id="MXR19972.1"/>
    </source>
</evidence>
<evidence type="ECO:0000256" key="7">
    <source>
        <dbReference type="RuleBase" id="RU003355"/>
    </source>
</evidence>
<dbReference type="PROSITE" id="PS00136">
    <property type="entry name" value="SUBTILASE_ASP"/>
    <property type="match status" value="1"/>
</dbReference>
<dbReference type="PRINTS" id="PR00723">
    <property type="entry name" value="SUBTILISIN"/>
</dbReference>
<keyword evidence="3 6" id="KW-0378">Hydrolase</keyword>
<evidence type="ECO:0000256" key="6">
    <source>
        <dbReference type="PROSITE-ProRule" id="PRU01240"/>
    </source>
</evidence>
<feature type="active site" description="Charge relay system" evidence="5 6">
    <location>
        <position position="153"/>
    </location>
</feature>
<evidence type="ECO:0000256" key="4">
    <source>
        <dbReference type="ARBA" id="ARBA00022825"/>
    </source>
</evidence>
<evidence type="ECO:0000313" key="11">
    <source>
        <dbReference type="Proteomes" id="UP000471521"/>
    </source>
</evidence>
<dbReference type="InterPro" id="IPR023828">
    <property type="entry name" value="Peptidase_S8_Ser-AS"/>
</dbReference>
<feature type="region of interest" description="Disordered" evidence="8">
    <location>
        <begin position="89"/>
        <end position="124"/>
    </location>
</feature>
<dbReference type="Proteomes" id="UP000471521">
    <property type="component" value="Unassembled WGS sequence"/>
</dbReference>
<dbReference type="Pfam" id="PF00404">
    <property type="entry name" value="Dockerin_1"/>
    <property type="match status" value="1"/>
</dbReference>
<dbReference type="InterPro" id="IPR000209">
    <property type="entry name" value="Peptidase_S8/S53_dom"/>
</dbReference>
<name>A0A6B0SLZ5_9EURY</name>
<dbReference type="Gene3D" id="3.40.50.200">
    <property type="entry name" value="Peptidase S8/S53 domain"/>
    <property type="match status" value="1"/>
</dbReference>
<dbReference type="InterPro" id="IPR023827">
    <property type="entry name" value="Peptidase_S8_Asp-AS"/>
</dbReference>
<feature type="active site" description="Charge relay system" evidence="5 6">
    <location>
        <position position="188"/>
    </location>
</feature>
<comment type="caution">
    <text evidence="10">The sequence shown here is derived from an EMBL/GenBank/DDBJ whole genome shotgun (WGS) entry which is preliminary data.</text>
</comment>
<comment type="similarity">
    <text evidence="1 6 7">Belongs to the peptidase S8 family.</text>
</comment>
<dbReference type="NCBIfam" id="TIGR01409">
    <property type="entry name" value="TAT_signal_seq"/>
    <property type="match status" value="1"/>
</dbReference>
<accession>A0A6B0SLZ5</accession>
<dbReference type="Pfam" id="PF00082">
    <property type="entry name" value="Peptidase_S8"/>
    <property type="match status" value="1"/>
</dbReference>
<dbReference type="GO" id="GO:0000272">
    <property type="term" value="P:polysaccharide catabolic process"/>
    <property type="evidence" value="ECO:0007669"/>
    <property type="project" value="InterPro"/>
</dbReference>
<dbReference type="SUPFAM" id="SSF63446">
    <property type="entry name" value="Type I dockerin domain"/>
    <property type="match status" value="1"/>
</dbReference>
<dbReference type="PROSITE" id="PS51892">
    <property type="entry name" value="SUBTILASE"/>
    <property type="match status" value="1"/>
</dbReference>
<dbReference type="GO" id="GO:0004252">
    <property type="term" value="F:serine-type endopeptidase activity"/>
    <property type="evidence" value="ECO:0007669"/>
    <property type="project" value="UniProtKB-UniRule"/>
</dbReference>
<evidence type="ECO:0000256" key="8">
    <source>
        <dbReference type="SAM" id="MobiDB-lite"/>
    </source>
</evidence>
<dbReference type="InterPro" id="IPR050131">
    <property type="entry name" value="Peptidase_S8_subtilisin-like"/>
</dbReference>
<dbReference type="PROSITE" id="PS00138">
    <property type="entry name" value="SUBTILASE_SER"/>
    <property type="match status" value="1"/>
</dbReference>
<dbReference type="InterPro" id="IPR016134">
    <property type="entry name" value="Dockerin_dom"/>
</dbReference>
<protein>
    <submittedName>
        <fullName evidence="10">S8 family serine peptidase</fullName>
    </submittedName>
</protein>
<dbReference type="AlphaFoldDB" id="A0A6B0SLZ5"/>
<sequence length="570" mass="59863">MGQTRRNFLKTAAAAAGGIALGSQTVVAKGVLENQFFVDTESSDSDAWRQDVEIIDEAEATGFASVRGAESDLEGYGLDFAREIEYEISPPDVPEGAPALTEDAEPDVPSPEAHKGSGTPAPYPLQWDKEAQNVRALHEEGITGDGATVAIIDSGIDADHPDLQANVNTDKSANFSTADGIGARGEYHGTHVAGIVAASGDNASSGGPYVVGNAPDAELVDLKIFPFKSSASIISAVEHAILYADADVANMSFGPGSPYGPSVDSHLSEKAYRQLGELAVENGTLLVESAGNADANIDAVPETVTNTGKGTVEGYLEVSATGPVSDSGSLPEFGTIAPTHAPAYYTNYGPESIDVSAEGGNVLGTDFDGVLSTMPPEATGGFTRIGPNDEYGTLHGTSMAAPNVAGTAALIAAENPDASPKQIRYLLKNTATELDVEYPDIFGIFGIGLGYFESTNGTIFNDFELEDPYTSQRYRGDGHIDVTEAVEKGVPDALEGGIQVKGTTYYPTDPDNDGLYEDVNGDGVVDMEDVELLYQIALRNVVGPDTEAFDFNGDGRFDMYDVQQLVREIQ</sequence>
<dbReference type="EMBL" id="WUUU01000022">
    <property type="protein sequence ID" value="MXR19972.1"/>
    <property type="molecule type" value="Genomic_DNA"/>
</dbReference>
<dbReference type="RefSeq" id="WP_159525537.1">
    <property type="nucleotide sequence ID" value="NZ_WUUU01000022.1"/>
</dbReference>
<evidence type="ECO:0000256" key="1">
    <source>
        <dbReference type="ARBA" id="ARBA00011073"/>
    </source>
</evidence>
<dbReference type="CDD" id="cd14254">
    <property type="entry name" value="Dockerin_II"/>
    <property type="match status" value="1"/>
</dbReference>
<gene>
    <name evidence="10" type="ORF">GRX66_04920</name>
</gene>
<dbReference type="SUPFAM" id="SSF52743">
    <property type="entry name" value="Subtilisin-like"/>
    <property type="match status" value="1"/>
</dbReference>
<dbReference type="PROSITE" id="PS51766">
    <property type="entry name" value="DOCKERIN"/>
    <property type="match status" value="1"/>
</dbReference>
<keyword evidence="11" id="KW-1185">Reference proteome</keyword>
<feature type="active site" description="Charge relay system" evidence="5 6">
    <location>
        <position position="398"/>
    </location>
</feature>
<dbReference type="InterPro" id="IPR019546">
    <property type="entry name" value="TAT_signal_bac_arc"/>
</dbReference>
<dbReference type="GO" id="GO:0004553">
    <property type="term" value="F:hydrolase activity, hydrolyzing O-glycosyl compounds"/>
    <property type="evidence" value="ECO:0007669"/>
    <property type="project" value="InterPro"/>
</dbReference>
<dbReference type="PANTHER" id="PTHR43806">
    <property type="entry name" value="PEPTIDASE S8"/>
    <property type="match status" value="1"/>
</dbReference>
<feature type="domain" description="Dockerin" evidence="9">
    <location>
        <begin position="512"/>
        <end position="570"/>
    </location>
</feature>
<dbReference type="InterPro" id="IPR006311">
    <property type="entry name" value="TAT_signal"/>
</dbReference>
<dbReference type="PROSITE" id="PS00018">
    <property type="entry name" value="EF_HAND_1"/>
    <property type="match status" value="1"/>
</dbReference>
<evidence type="ECO:0000256" key="2">
    <source>
        <dbReference type="ARBA" id="ARBA00022670"/>
    </source>
</evidence>
<dbReference type="InterPro" id="IPR015500">
    <property type="entry name" value="Peptidase_S8_subtilisin-rel"/>
</dbReference>
<reference evidence="10 11" key="1">
    <citation type="submission" date="2019-12" db="EMBL/GenBank/DDBJ databases">
        <title>Isolation and characterization of three novel carbon monoxide-oxidizing members of Halobacteria from salione crusts and soils.</title>
        <authorList>
            <person name="Myers M.R."/>
            <person name="King G.M."/>
        </authorList>
    </citation>
    <scope>NUCLEOTIDE SEQUENCE [LARGE SCALE GENOMIC DNA]</scope>
    <source>
        <strain evidence="10 11">PCN9</strain>
    </source>
</reference>
<dbReference type="InterPro" id="IPR002105">
    <property type="entry name" value="Dockerin_1_rpt"/>
</dbReference>
<dbReference type="InterPro" id="IPR036852">
    <property type="entry name" value="Peptidase_S8/S53_dom_sf"/>
</dbReference>
<organism evidence="10 11">
    <name type="scientific">Halobacterium bonnevillei</name>
    <dbReference type="NCBI Taxonomy" id="2692200"/>
    <lineage>
        <taxon>Archaea</taxon>
        <taxon>Methanobacteriati</taxon>
        <taxon>Methanobacteriota</taxon>
        <taxon>Stenosarchaea group</taxon>
        <taxon>Halobacteria</taxon>
        <taxon>Halobacteriales</taxon>
        <taxon>Halobacteriaceae</taxon>
        <taxon>Halobacterium</taxon>
    </lineage>
</organism>
<keyword evidence="4 6" id="KW-0720">Serine protease</keyword>
<proteinExistence type="inferred from homology"/>
<dbReference type="Gene3D" id="1.10.1330.10">
    <property type="entry name" value="Dockerin domain"/>
    <property type="match status" value="1"/>
</dbReference>
<evidence type="ECO:0000259" key="9">
    <source>
        <dbReference type="PROSITE" id="PS51766"/>
    </source>
</evidence>
<evidence type="ECO:0000256" key="3">
    <source>
        <dbReference type="ARBA" id="ARBA00022801"/>
    </source>
</evidence>
<dbReference type="OrthoDB" id="341609at2157"/>
<dbReference type="GO" id="GO:0006508">
    <property type="term" value="P:proteolysis"/>
    <property type="evidence" value="ECO:0007669"/>
    <property type="project" value="UniProtKB-KW"/>
</dbReference>
<dbReference type="PANTHER" id="PTHR43806:SF11">
    <property type="entry name" value="CEREVISIN-RELATED"/>
    <property type="match status" value="1"/>
</dbReference>
<dbReference type="PROSITE" id="PS00137">
    <property type="entry name" value="SUBTILASE_HIS"/>
    <property type="match status" value="1"/>
</dbReference>
<dbReference type="InterPro" id="IPR018247">
    <property type="entry name" value="EF_Hand_1_Ca_BS"/>
</dbReference>
<keyword evidence="2 6" id="KW-0645">Protease</keyword>
<dbReference type="PROSITE" id="PS51318">
    <property type="entry name" value="TAT"/>
    <property type="match status" value="1"/>
</dbReference>